<proteinExistence type="predicted"/>
<accession>X0TQJ9</accession>
<dbReference type="AlphaFoldDB" id="X0TQJ9"/>
<comment type="caution">
    <text evidence="1">The sequence shown here is derived from an EMBL/GenBank/DDBJ whole genome shotgun (WGS) entry which is preliminary data.</text>
</comment>
<feature type="non-terminal residue" evidence="1">
    <location>
        <position position="115"/>
    </location>
</feature>
<name>X0TQJ9_9ZZZZ</name>
<gene>
    <name evidence="1" type="ORF">S01H1_26226</name>
</gene>
<dbReference type="EMBL" id="BARS01015889">
    <property type="protein sequence ID" value="GAF95509.1"/>
    <property type="molecule type" value="Genomic_DNA"/>
</dbReference>
<protein>
    <submittedName>
        <fullName evidence="1">Uncharacterized protein</fullName>
    </submittedName>
</protein>
<evidence type="ECO:0000313" key="1">
    <source>
        <dbReference type="EMBL" id="GAF95509.1"/>
    </source>
</evidence>
<organism evidence="1">
    <name type="scientific">marine sediment metagenome</name>
    <dbReference type="NCBI Taxonomy" id="412755"/>
    <lineage>
        <taxon>unclassified sequences</taxon>
        <taxon>metagenomes</taxon>
        <taxon>ecological metagenomes</taxon>
    </lineage>
</organism>
<sequence>MNKVITHILYTLLLIVSTNCTNQKIEKTESNYIIPKDNGRIILAYKAFEDFLNSDRNWESYQKILLDAYPEMQIVHNRQLSWGVIDSLKFPEELKNYKREDLEHYFNQYDEKSLN</sequence>
<reference evidence="1" key="1">
    <citation type="journal article" date="2014" name="Front. Microbiol.">
        <title>High frequency of phylogenetically diverse reductive dehalogenase-homologous genes in deep subseafloor sedimentary metagenomes.</title>
        <authorList>
            <person name="Kawai M."/>
            <person name="Futagami T."/>
            <person name="Toyoda A."/>
            <person name="Takaki Y."/>
            <person name="Nishi S."/>
            <person name="Hori S."/>
            <person name="Arai W."/>
            <person name="Tsubouchi T."/>
            <person name="Morono Y."/>
            <person name="Uchiyama I."/>
            <person name="Ito T."/>
            <person name="Fujiyama A."/>
            <person name="Inagaki F."/>
            <person name="Takami H."/>
        </authorList>
    </citation>
    <scope>NUCLEOTIDE SEQUENCE</scope>
    <source>
        <strain evidence="1">Expedition CK06-06</strain>
    </source>
</reference>